<dbReference type="Proteomes" id="UP000178114">
    <property type="component" value="Unassembled WGS sequence"/>
</dbReference>
<protein>
    <submittedName>
        <fullName evidence="2">Uncharacterized protein</fullName>
    </submittedName>
</protein>
<feature type="transmembrane region" description="Helical" evidence="1">
    <location>
        <begin position="73"/>
        <end position="96"/>
    </location>
</feature>
<sequence>MIFLPPIIIGFVFEVLAPPRLGFYFFPALIMAGVFYALPFVFSWLNILISFSAVFLFSFVWSVLIIGMHMPSYFYLGHIFIYLTSVALSIYVVYAIQKK</sequence>
<dbReference type="STRING" id="1798351.A2930_00160"/>
<comment type="caution">
    <text evidence="2">The sequence shown here is derived from an EMBL/GenBank/DDBJ whole genome shotgun (WGS) entry which is preliminary data.</text>
</comment>
<evidence type="ECO:0000313" key="3">
    <source>
        <dbReference type="Proteomes" id="UP000178114"/>
    </source>
</evidence>
<keyword evidence="1" id="KW-0472">Membrane</keyword>
<keyword evidence="1" id="KW-0812">Transmembrane</keyword>
<dbReference type="AlphaFoldDB" id="A0A1F5WZG2"/>
<keyword evidence="1" id="KW-1133">Transmembrane helix</keyword>
<accession>A0A1F5WZG2</accession>
<organism evidence="2 3">
    <name type="scientific">Candidatus Giovannonibacteria bacterium RIFCSPLOWO2_01_FULL_45_34</name>
    <dbReference type="NCBI Taxonomy" id="1798351"/>
    <lineage>
        <taxon>Bacteria</taxon>
        <taxon>Candidatus Giovannoniibacteriota</taxon>
    </lineage>
</organism>
<gene>
    <name evidence="2" type="ORF">A2930_00160</name>
</gene>
<name>A0A1F5WZG2_9BACT</name>
<dbReference type="EMBL" id="MFID01000020">
    <property type="protein sequence ID" value="OGF81017.1"/>
    <property type="molecule type" value="Genomic_DNA"/>
</dbReference>
<evidence type="ECO:0000256" key="1">
    <source>
        <dbReference type="SAM" id="Phobius"/>
    </source>
</evidence>
<proteinExistence type="predicted"/>
<feature type="transmembrane region" description="Helical" evidence="1">
    <location>
        <begin position="21"/>
        <end position="38"/>
    </location>
</feature>
<reference evidence="2 3" key="1">
    <citation type="journal article" date="2016" name="Nat. Commun.">
        <title>Thousands of microbial genomes shed light on interconnected biogeochemical processes in an aquifer system.</title>
        <authorList>
            <person name="Anantharaman K."/>
            <person name="Brown C.T."/>
            <person name="Hug L.A."/>
            <person name="Sharon I."/>
            <person name="Castelle C.J."/>
            <person name="Probst A.J."/>
            <person name="Thomas B.C."/>
            <person name="Singh A."/>
            <person name="Wilkins M.J."/>
            <person name="Karaoz U."/>
            <person name="Brodie E.L."/>
            <person name="Williams K.H."/>
            <person name="Hubbard S.S."/>
            <person name="Banfield J.F."/>
        </authorList>
    </citation>
    <scope>NUCLEOTIDE SEQUENCE [LARGE SCALE GENOMIC DNA]</scope>
</reference>
<feature type="transmembrane region" description="Helical" evidence="1">
    <location>
        <begin position="44"/>
        <end position="66"/>
    </location>
</feature>
<evidence type="ECO:0000313" key="2">
    <source>
        <dbReference type="EMBL" id="OGF81017.1"/>
    </source>
</evidence>